<keyword evidence="2" id="KW-1185">Reference proteome</keyword>
<evidence type="ECO:0000313" key="1">
    <source>
        <dbReference type="EMBL" id="EES52501.1"/>
    </source>
</evidence>
<name>C6HY26_9BACT</name>
<organism evidence="1 2">
    <name type="scientific">Leptospirillum ferrodiazotrophum</name>
    <dbReference type="NCBI Taxonomy" id="412449"/>
    <lineage>
        <taxon>Bacteria</taxon>
        <taxon>Pseudomonadati</taxon>
        <taxon>Nitrospirota</taxon>
        <taxon>Nitrospiria</taxon>
        <taxon>Nitrospirales</taxon>
        <taxon>Nitrospiraceae</taxon>
        <taxon>Leptospirillum</taxon>
    </lineage>
</organism>
<dbReference type="EMBL" id="GG693876">
    <property type="protein sequence ID" value="EES52501.1"/>
    <property type="molecule type" value="Genomic_DNA"/>
</dbReference>
<dbReference type="Proteomes" id="UP000009374">
    <property type="component" value="Unassembled WGS sequence"/>
</dbReference>
<evidence type="ECO:0000313" key="2">
    <source>
        <dbReference type="Proteomes" id="UP000009374"/>
    </source>
</evidence>
<dbReference type="AlphaFoldDB" id="C6HY26"/>
<protein>
    <submittedName>
        <fullName evidence="1">Uncharacterized protein</fullName>
    </submittedName>
</protein>
<sequence length="105" mass="12602">MQVFRTVWHWARRRHPDKGTNWTKKRYFHTMEKRDWTFKPPGSKSEPLVTASSVPIVRHVKIKQHARPFHPEWDPYLAARKLTTKIRNALKTFWPIPSETPDGSW</sequence>
<reference evidence="1 2" key="1">
    <citation type="journal article" date="2009" name="Appl. Environ. Microbiol.">
        <title>Community genomic and proteomic analyses of chemoautotrophic iron-oxidizing "Leptospirillum rubarum" (Group II) and "Leptospirillum ferrodiazotrophum" (Group III) bacteria in acid mine drainage biofilms.</title>
        <authorList>
            <person name="Goltsman D.S."/>
            <person name="Denef V.J."/>
            <person name="Singer S.W."/>
            <person name="VerBerkmoes N.C."/>
            <person name="Lefsrud M."/>
            <person name="Mueller R.S."/>
            <person name="Dick G.J."/>
            <person name="Sun C.L."/>
            <person name="Wheeler K.E."/>
            <person name="Zemla A."/>
            <person name="Baker B.J."/>
            <person name="Hauser L."/>
            <person name="Land M."/>
            <person name="Shah M.B."/>
            <person name="Thelen M.P."/>
            <person name="Hettich R.L."/>
            <person name="Banfield J.F."/>
        </authorList>
    </citation>
    <scope>NUCLEOTIDE SEQUENCE [LARGE SCALE GENOMIC DNA]</scope>
</reference>
<accession>C6HY26</accession>
<gene>
    <name evidence="1" type="ORF">UBAL3_93670014</name>
</gene>
<proteinExistence type="predicted"/>